<comment type="caution">
    <text evidence="2">The sequence shown here is derived from an EMBL/GenBank/DDBJ whole genome shotgun (WGS) entry which is preliminary data.</text>
</comment>
<dbReference type="Proteomes" id="UP000729402">
    <property type="component" value="Unassembled WGS sequence"/>
</dbReference>
<dbReference type="Pfam" id="PF12498">
    <property type="entry name" value="bZIP_C"/>
    <property type="match status" value="1"/>
</dbReference>
<dbReference type="AlphaFoldDB" id="A0A8J5RN90"/>
<evidence type="ECO:0000313" key="3">
    <source>
        <dbReference type="Proteomes" id="UP000729402"/>
    </source>
</evidence>
<evidence type="ECO:0000259" key="1">
    <source>
        <dbReference type="Pfam" id="PF12498"/>
    </source>
</evidence>
<evidence type="ECO:0000313" key="2">
    <source>
        <dbReference type="EMBL" id="KAG8049184.1"/>
    </source>
</evidence>
<gene>
    <name evidence="2" type="ORF">GUJ93_ZPchr0009g379</name>
</gene>
<proteinExistence type="predicted"/>
<protein>
    <recommendedName>
        <fullName evidence="1">Basic leucine-zipper C-terminal domain-containing protein</fullName>
    </recommendedName>
</protein>
<name>A0A8J5RN90_ZIZPA</name>
<sequence>MPFSSGVSDAASAAALVEDDWTMYNLPDEAIPAAPRSTSLRRVASLEHLQKRIHGDVNHSVAASTLSEPQVTASDK</sequence>
<dbReference type="EMBL" id="JAAALK010000289">
    <property type="protein sequence ID" value="KAG8049184.1"/>
    <property type="molecule type" value="Genomic_DNA"/>
</dbReference>
<dbReference type="OrthoDB" id="664875at2759"/>
<reference evidence="2" key="2">
    <citation type="submission" date="2021-02" db="EMBL/GenBank/DDBJ databases">
        <authorList>
            <person name="Kimball J.A."/>
            <person name="Haas M.W."/>
            <person name="Macchietto M."/>
            <person name="Kono T."/>
            <person name="Duquette J."/>
            <person name="Shao M."/>
        </authorList>
    </citation>
    <scope>NUCLEOTIDE SEQUENCE</scope>
    <source>
        <tissue evidence="2">Fresh leaf tissue</tissue>
    </source>
</reference>
<keyword evidence="3" id="KW-1185">Reference proteome</keyword>
<feature type="domain" description="Basic leucine-zipper C-terminal" evidence="1">
    <location>
        <begin position="36"/>
        <end position="57"/>
    </location>
</feature>
<dbReference type="InterPro" id="IPR020983">
    <property type="entry name" value="Basic_leucine-zipper_C"/>
</dbReference>
<accession>A0A8J5RN90</accession>
<organism evidence="2 3">
    <name type="scientific">Zizania palustris</name>
    <name type="common">Northern wild rice</name>
    <dbReference type="NCBI Taxonomy" id="103762"/>
    <lineage>
        <taxon>Eukaryota</taxon>
        <taxon>Viridiplantae</taxon>
        <taxon>Streptophyta</taxon>
        <taxon>Embryophyta</taxon>
        <taxon>Tracheophyta</taxon>
        <taxon>Spermatophyta</taxon>
        <taxon>Magnoliopsida</taxon>
        <taxon>Liliopsida</taxon>
        <taxon>Poales</taxon>
        <taxon>Poaceae</taxon>
        <taxon>BOP clade</taxon>
        <taxon>Oryzoideae</taxon>
        <taxon>Oryzeae</taxon>
        <taxon>Zizaniinae</taxon>
        <taxon>Zizania</taxon>
    </lineage>
</organism>
<reference evidence="2" key="1">
    <citation type="journal article" date="2021" name="bioRxiv">
        <title>Whole Genome Assembly and Annotation of Northern Wild Rice, Zizania palustris L., Supports a Whole Genome Duplication in the Zizania Genus.</title>
        <authorList>
            <person name="Haas M."/>
            <person name="Kono T."/>
            <person name="Macchietto M."/>
            <person name="Millas R."/>
            <person name="McGilp L."/>
            <person name="Shao M."/>
            <person name="Duquette J."/>
            <person name="Hirsch C.N."/>
            <person name="Kimball J."/>
        </authorList>
    </citation>
    <scope>NUCLEOTIDE SEQUENCE</scope>
    <source>
        <tissue evidence="2">Fresh leaf tissue</tissue>
    </source>
</reference>